<evidence type="ECO:0000256" key="6">
    <source>
        <dbReference type="ARBA" id="ARBA00023014"/>
    </source>
</evidence>
<comment type="caution">
    <text evidence="10">The sequence shown here is derived from an EMBL/GenBank/DDBJ whole genome shotgun (WGS) entry which is preliminary data.</text>
</comment>
<comment type="subunit">
    <text evidence="8">Homodimer.</text>
</comment>
<dbReference type="EMBL" id="NAAD01000001">
    <property type="protein sequence ID" value="ORJ63618.1"/>
    <property type="molecule type" value="Genomic_DNA"/>
</dbReference>
<feature type="domain" description="Radical SAM core" evidence="9">
    <location>
        <begin position="39"/>
        <end position="266"/>
    </location>
</feature>
<dbReference type="STRING" id="1969733.B5V00_01780"/>
<organism evidence="10 11">
    <name type="scientific">Geothermobacter hydrogeniphilus</name>
    <dbReference type="NCBI Taxonomy" id="1969733"/>
    <lineage>
        <taxon>Bacteria</taxon>
        <taxon>Pseudomonadati</taxon>
        <taxon>Thermodesulfobacteriota</taxon>
        <taxon>Desulfuromonadia</taxon>
        <taxon>Desulfuromonadales</taxon>
        <taxon>Geothermobacteraceae</taxon>
        <taxon>Geothermobacter</taxon>
    </lineage>
</organism>
<dbReference type="InterPro" id="IPR013785">
    <property type="entry name" value="Aldolase_TIM"/>
</dbReference>
<keyword evidence="5 8" id="KW-0408">Iron</keyword>
<dbReference type="HAMAP" id="MF_00917">
    <property type="entry name" value="QueE"/>
    <property type="match status" value="1"/>
</dbReference>
<proteinExistence type="inferred from homology"/>
<feature type="binding site" evidence="8">
    <location>
        <position position="52"/>
    </location>
    <ligand>
        <name>[4Fe-4S] cluster</name>
        <dbReference type="ChEBI" id="CHEBI:49883"/>
        <note>4Fe-4S-S-AdoMet</note>
    </ligand>
</feature>
<dbReference type="Gene3D" id="3.20.20.70">
    <property type="entry name" value="Aldolase class I"/>
    <property type="match status" value="1"/>
</dbReference>
<dbReference type="Proteomes" id="UP000193136">
    <property type="component" value="Unassembled WGS sequence"/>
</dbReference>
<dbReference type="EC" id="4.3.99.3" evidence="8"/>
<evidence type="ECO:0000313" key="11">
    <source>
        <dbReference type="Proteomes" id="UP000193136"/>
    </source>
</evidence>
<dbReference type="GO" id="GO:1904047">
    <property type="term" value="F:S-adenosyl-L-methionine binding"/>
    <property type="evidence" value="ECO:0007669"/>
    <property type="project" value="UniProtKB-UniRule"/>
</dbReference>
<dbReference type="GO" id="GO:0016840">
    <property type="term" value="F:carbon-nitrogen lyase activity"/>
    <property type="evidence" value="ECO:0007669"/>
    <property type="project" value="UniProtKB-UniRule"/>
</dbReference>
<comment type="similarity">
    <text evidence="8">Belongs to the radical SAM superfamily. 7-carboxy-7-deazaguanine synthase family.</text>
</comment>
<keyword evidence="4 8" id="KW-0460">Magnesium</keyword>
<keyword evidence="6 8" id="KW-0411">Iron-sulfur</keyword>
<feature type="binding site" evidence="8">
    <location>
        <begin position="58"/>
        <end position="60"/>
    </location>
    <ligand>
        <name>S-adenosyl-L-methionine</name>
        <dbReference type="ChEBI" id="CHEBI:59789"/>
    </ligand>
</feature>
<dbReference type="PIRSF" id="PIRSF000370">
    <property type="entry name" value="QueE"/>
    <property type="match status" value="1"/>
</dbReference>
<comment type="caution">
    <text evidence="8">Lacks conserved residue(s) required for the propagation of feature annotation.</text>
</comment>
<accession>A0A1X0YEN8</accession>
<feature type="binding site" evidence="8">
    <location>
        <position position="56"/>
    </location>
    <ligand>
        <name>[4Fe-4S] cluster</name>
        <dbReference type="ChEBI" id="CHEBI:49883"/>
        <note>4Fe-4S-S-AdoMet</note>
    </ligand>
</feature>
<dbReference type="GO" id="GO:0008616">
    <property type="term" value="P:tRNA queuosine(34) biosynthetic process"/>
    <property type="evidence" value="ECO:0007669"/>
    <property type="project" value="UniProtKB-UniRule"/>
</dbReference>
<feature type="binding site" evidence="8">
    <location>
        <position position="113"/>
    </location>
    <ligand>
        <name>substrate</name>
    </ligand>
</feature>
<keyword evidence="8" id="KW-0671">Queuosine biosynthesis</keyword>
<dbReference type="PANTHER" id="PTHR42836:SF1">
    <property type="entry name" value="7-CARBOXY-7-DEAZAGUANINE SYNTHASE"/>
    <property type="match status" value="1"/>
</dbReference>
<evidence type="ECO:0000256" key="8">
    <source>
        <dbReference type="HAMAP-Rule" id="MF_00917"/>
    </source>
</evidence>
<evidence type="ECO:0000256" key="4">
    <source>
        <dbReference type="ARBA" id="ARBA00022842"/>
    </source>
</evidence>
<dbReference type="PROSITE" id="PS51918">
    <property type="entry name" value="RADICAL_SAM"/>
    <property type="match status" value="1"/>
</dbReference>
<reference evidence="10 11" key="1">
    <citation type="submission" date="2017-03" db="EMBL/GenBank/DDBJ databases">
        <title>Genome sequence of Geothermobacter sp. EPR-M, Deep-Sea Iron Reducer.</title>
        <authorList>
            <person name="Tully B."/>
            <person name="Savalia P."/>
            <person name="Abuyen K."/>
            <person name="Baughan C."/>
            <person name="Romero E."/>
            <person name="Ronkowski C."/>
            <person name="Torres B."/>
            <person name="Tremblay J."/>
            <person name="Trujillo A."/>
            <person name="Tyler M."/>
            <person name="Perez-Rodriguez I."/>
            <person name="Amend J."/>
        </authorList>
    </citation>
    <scope>NUCLEOTIDE SEQUENCE [LARGE SCALE GENOMIC DNA]</scope>
    <source>
        <strain evidence="10 11">EPR-M</strain>
    </source>
</reference>
<keyword evidence="3 8" id="KW-0479">Metal-binding</keyword>
<sequence length="266" mass="29178">MSPSSRSMSGSRTMPVPATASTELPLVECFSSLQGEGLHIGRRQVFLRLGGCNLNCGYCDTDFRICDTCRFETTPGSGRFKAVPNPVSVETLCALLDQWLALAPNLHHALSLTGGEPLLHADALNDWLPVLAERLPIHLETNGTLYQCLPALMPHLTFLSIDLKLEATTGSPTPWNEHRHFLQAARSRPAQVKIVVDTGQDEEELVQGATLVEELLPAAPLFLQPVTRDGGPDVSGEQLLAWQQLLSRHHPDTRVVPQIHPLLRID</sequence>
<dbReference type="AlphaFoldDB" id="A0A1X0YEN8"/>
<feature type="binding site" evidence="8">
    <location>
        <position position="59"/>
    </location>
    <ligand>
        <name>[4Fe-4S] cluster</name>
        <dbReference type="ChEBI" id="CHEBI:49883"/>
        <note>4Fe-4S-S-AdoMet</note>
    </ligand>
</feature>
<protein>
    <recommendedName>
        <fullName evidence="8">7-carboxy-7-deazaguanine synthase</fullName>
        <shortName evidence="8">CDG synthase</shortName>
        <ecNumber evidence="8">4.3.99.3</ecNumber>
    </recommendedName>
    <alternativeName>
        <fullName evidence="8">Queuosine biosynthesis protein QueE</fullName>
    </alternativeName>
</protein>
<evidence type="ECO:0000256" key="3">
    <source>
        <dbReference type="ARBA" id="ARBA00022723"/>
    </source>
</evidence>
<evidence type="ECO:0000256" key="7">
    <source>
        <dbReference type="ARBA" id="ARBA00023239"/>
    </source>
</evidence>
<dbReference type="Pfam" id="PF04055">
    <property type="entry name" value="Radical_SAM"/>
    <property type="match status" value="1"/>
</dbReference>
<comment type="function">
    <text evidence="8">Catalyzes the complex heterocyclic radical-mediated conversion of 6-carboxy-5,6,7,8-tetrahydropterin (CPH4) to 7-carboxy-7-deazaguanine (CDG), a step common to the biosynthetic pathways of all 7-deazapurine-containing compounds.</text>
</comment>
<comment type="cofactor">
    <cofactor evidence="8">
        <name>[4Fe-4S] cluster</name>
        <dbReference type="ChEBI" id="CHEBI:49883"/>
    </cofactor>
    <text evidence="8">Binds 1 [4Fe-4S] cluster. The cluster is coordinated with 3 cysteines and an exchangeable S-adenosyl-L-methionine.</text>
</comment>
<comment type="catalytic activity">
    <reaction evidence="8">
        <text>6-carboxy-5,6,7,8-tetrahydropterin + H(+) = 7-carboxy-7-carbaguanine + NH4(+)</text>
        <dbReference type="Rhea" id="RHEA:27974"/>
        <dbReference type="ChEBI" id="CHEBI:15378"/>
        <dbReference type="ChEBI" id="CHEBI:28938"/>
        <dbReference type="ChEBI" id="CHEBI:61032"/>
        <dbReference type="ChEBI" id="CHEBI:61036"/>
        <dbReference type="EC" id="4.3.99.3"/>
    </reaction>
</comment>
<dbReference type="PANTHER" id="PTHR42836">
    <property type="entry name" value="7-CARBOXY-7-DEAZAGUANINE SYNTHASE"/>
    <property type="match status" value="1"/>
</dbReference>
<evidence type="ECO:0000256" key="2">
    <source>
        <dbReference type="ARBA" id="ARBA00022691"/>
    </source>
</evidence>
<keyword evidence="11" id="KW-1185">Reference proteome</keyword>
<feature type="binding site" evidence="8">
    <location>
        <position position="48"/>
    </location>
    <ligand>
        <name>substrate</name>
    </ligand>
</feature>
<dbReference type="SUPFAM" id="SSF102114">
    <property type="entry name" value="Radical SAM enzymes"/>
    <property type="match status" value="1"/>
</dbReference>
<dbReference type="SFLD" id="SFLDS00029">
    <property type="entry name" value="Radical_SAM"/>
    <property type="match status" value="1"/>
</dbReference>
<evidence type="ECO:0000313" key="10">
    <source>
        <dbReference type="EMBL" id="ORJ63618.1"/>
    </source>
</evidence>
<dbReference type="GO" id="GO:0051539">
    <property type="term" value="F:4 iron, 4 sulfur cluster binding"/>
    <property type="evidence" value="ECO:0007669"/>
    <property type="project" value="UniProtKB-UniRule"/>
</dbReference>
<gene>
    <name evidence="8" type="primary">queE</name>
    <name evidence="10" type="ORF">B5V00_01780</name>
</gene>
<feature type="binding site" evidence="8">
    <location>
        <position position="61"/>
    </location>
    <ligand>
        <name>Mg(2+)</name>
        <dbReference type="ChEBI" id="CHEBI:18420"/>
    </ligand>
</feature>
<name>A0A1X0YEN8_9BACT</name>
<keyword evidence="7 8" id="KW-0456">Lyase</keyword>
<evidence type="ECO:0000256" key="5">
    <source>
        <dbReference type="ARBA" id="ARBA00023004"/>
    </source>
</evidence>
<feature type="binding site" evidence="8">
    <location>
        <begin position="33"/>
        <end position="35"/>
    </location>
    <ligand>
        <name>substrate</name>
    </ligand>
</feature>
<comment type="cofactor">
    <cofactor evidence="8">
        <name>Mg(2+)</name>
        <dbReference type="ChEBI" id="CHEBI:18420"/>
    </cofactor>
</comment>
<comment type="pathway">
    <text evidence="8">Purine metabolism; 7-cyano-7-deazaguanine biosynthesis.</text>
</comment>
<dbReference type="InterPro" id="IPR058240">
    <property type="entry name" value="rSAM_sf"/>
</dbReference>
<dbReference type="InterPro" id="IPR024924">
    <property type="entry name" value="7-CO-7-deazaguanine_synth-like"/>
</dbReference>
<dbReference type="GO" id="GO:0000287">
    <property type="term" value="F:magnesium ion binding"/>
    <property type="evidence" value="ECO:0007669"/>
    <property type="project" value="UniProtKB-UniRule"/>
</dbReference>
<feature type="binding site" evidence="8">
    <location>
        <position position="115"/>
    </location>
    <ligand>
        <name>S-adenosyl-L-methionine</name>
        <dbReference type="ChEBI" id="CHEBI:59789"/>
    </ligand>
</feature>
<keyword evidence="1 8" id="KW-0004">4Fe-4S</keyword>
<dbReference type="UniPathway" id="UPA00391"/>
<dbReference type="InterPro" id="IPR007197">
    <property type="entry name" value="rSAM"/>
</dbReference>
<comment type="cofactor">
    <cofactor evidence="8">
        <name>S-adenosyl-L-methionine</name>
        <dbReference type="ChEBI" id="CHEBI:59789"/>
    </cofactor>
    <text evidence="8">Binds 1 S-adenosyl-L-methionine per subunit.</text>
</comment>
<evidence type="ECO:0000259" key="9">
    <source>
        <dbReference type="PROSITE" id="PS51918"/>
    </source>
</evidence>
<keyword evidence="2 8" id="KW-0949">S-adenosyl-L-methionine</keyword>
<evidence type="ECO:0000256" key="1">
    <source>
        <dbReference type="ARBA" id="ARBA00022485"/>
    </source>
</evidence>